<sequence length="144" mass="16200">MFSDIKMQIQYFAEIVSEFSGFHHTPGFKASRSTGDFEKFSGTKNSRRASTESTTSNHSIRIPVGVDDVPILSTTSSSNTQQNHPHFTKNFATSPSISRMASLSRVQEKLQRKIKRSKSEESLESLENQNSRKSSTTTSYRLMV</sequence>
<evidence type="ECO:0000256" key="1">
    <source>
        <dbReference type="SAM" id="MobiDB-lite"/>
    </source>
</evidence>
<protein>
    <submittedName>
        <fullName evidence="2">Uncharacterized protein</fullName>
    </submittedName>
</protein>
<dbReference type="InParanoid" id="E3MH18"/>
<dbReference type="KEGG" id="crq:GCK72_021485"/>
<keyword evidence="3" id="KW-1185">Reference proteome</keyword>
<name>E3MH18_CAERE</name>
<reference evidence="2" key="1">
    <citation type="submission" date="2007-07" db="EMBL/GenBank/DDBJ databases">
        <title>PCAP assembly of the Caenorhabditis remanei genome.</title>
        <authorList>
            <consortium name="The Caenorhabditis remanei Sequencing Consortium"/>
            <person name="Wilson R.K."/>
        </authorList>
    </citation>
    <scope>NUCLEOTIDE SEQUENCE [LARGE SCALE GENOMIC DNA]</scope>
    <source>
        <strain evidence="2">PB4641</strain>
    </source>
</reference>
<dbReference type="FunCoup" id="E3MH18">
    <property type="interactions" value="1764"/>
</dbReference>
<dbReference type="Proteomes" id="UP000008281">
    <property type="component" value="Unassembled WGS sequence"/>
</dbReference>
<proteinExistence type="predicted"/>
<feature type="compositionally biased region" description="Basic and acidic residues" evidence="1">
    <location>
        <begin position="106"/>
        <end position="121"/>
    </location>
</feature>
<dbReference type="OMA" id="SGFHHTP"/>
<dbReference type="CTD" id="9808638"/>
<feature type="compositionally biased region" description="Low complexity" evidence="1">
    <location>
        <begin position="73"/>
        <end position="83"/>
    </location>
</feature>
<dbReference type="OrthoDB" id="5852778at2759"/>
<dbReference type="RefSeq" id="XP_003104574.2">
    <property type="nucleotide sequence ID" value="XM_003104526.2"/>
</dbReference>
<dbReference type="eggNOG" id="ENOG502THZK">
    <property type="taxonomic scope" value="Eukaryota"/>
</dbReference>
<feature type="region of interest" description="Disordered" evidence="1">
    <location>
        <begin position="31"/>
        <end position="144"/>
    </location>
</feature>
<feature type="compositionally biased region" description="Polar residues" evidence="1">
    <location>
        <begin position="133"/>
        <end position="144"/>
    </location>
</feature>
<evidence type="ECO:0000313" key="2">
    <source>
        <dbReference type="EMBL" id="EFP01727.1"/>
    </source>
</evidence>
<organism evidence="3">
    <name type="scientific">Caenorhabditis remanei</name>
    <name type="common">Caenorhabditis vulgaris</name>
    <dbReference type="NCBI Taxonomy" id="31234"/>
    <lineage>
        <taxon>Eukaryota</taxon>
        <taxon>Metazoa</taxon>
        <taxon>Ecdysozoa</taxon>
        <taxon>Nematoda</taxon>
        <taxon>Chromadorea</taxon>
        <taxon>Rhabditida</taxon>
        <taxon>Rhabditina</taxon>
        <taxon>Rhabditomorpha</taxon>
        <taxon>Rhabditoidea</taxon>
        <taxon>Rhabditidae</taxon>
        <taxon>Peloderinae</taxon>
        <taxon>Caenorhabditis</taxon>
    </lineage>
</organism>
<dbReference type="HOGENOM" id="CLU_1929471_0_0_1"/>
<dbReference type="EMBL" id="DS268444">
    <property type="protein sequence ID" value="EFP01727.1"/>
    <property type="molecule type" value="Genomic_DNA"/>
</dbReference>
<dbReference type="PANTHER" id="PTHR37440">
    <property type="entry name" value="PROTEIN CBG17852-RELATED"/>
    <property type="match status" value="1"/>
</dbReference>
<feature type="compositionally biased region" description="Polar residues" evidence="1">
    <location>
        <begin position="90"/>
        <end position="105"/>
    </location>
</feature>
<dbReference type="PANTHER" id="PTHR37440:SF2">
    <property type="entry name" value="CDT1-LIKE PROTEIN A, CHLOROPLASTIC"/>
    <property type="match status" value="1"/>
</dbReference>
<dbReference type="GeneID" id="9808638"/>
<gene>
    <name evidence="2" type="ORF">CRE_23501</name>
</gene>
<accession>E3MH18</accession>
<dbReference type="AlphaFoldDB" id="E3MH18"/>
<evidence type="ECO:0000313" key="3">
    <source>
        <dbReference type="Proteomes" id="UP000008281"/>
    </source>
</evidence>